<evidence type="ECO:0000313" key="3">
    <source>
        <dbReference type="Proteomes" id="UP001501757"/>
    </source>
</evidence>
<comment type="caution">
    <text evidence="2">The sequence shown here is derived from an EMBL/GenBank/DDBJ whole genome shotgun (WGS) entry which is preliminary data.</text>
</comment>
<name>A0ABP3HHS8_9ALTE</name>
<dbReference type="Proteomes" id="UP001501757">
    <property type="component" value="Unassembled WGS sequence"/>
</dbReference>
<dbReference type="EMBL" id="BAAAEI010000024">
    <property type="protein sequence ID" value="GAA0371032.1"/>
    <property type="molecule type" value="Genomic_DNA"/>
</dbReference>
<proteinExistence type="predicted"/>
<feature type="transmembrane region" description="Helical" evidence="1">
    <location>
        <begin position="156"/>
        <end position="177"/>
    </location>
</feature>
<reference evidence="3" key="1">
    <citation type="journal article" date="2019" name="Int. J. Syst. Evol. Microbiol.">
        <title>The Global Catalogue of Microorganisms (GCM) 10K type strain sequencing project: providing services to taxonomists for standard genome sequencing and annotation.</title>
        <authorList>
            <consortium name="The Broad Institute Genomics Platform"/>
            <consortium name="The Broad Institute Genome Sequencing Center for Infectious Disease"/>
            <person name="Wu L."/>
            <person name="Ma J."/>
        </authorList>
    </citation>
    <scope>NUCLEOTIDE SEQUENCE [LARGE SCALE GENOMIC DNA]</scope>
    <source>
        <strain evidence="3">JCM 13378</strain>
    </source>
</reference>
<keyword evidence="1" id="KW-1133">Transmembrane helix</keyword>
<evidence type="ECO:0000256" key="1">
    <source>
        <dbReference type="SAM" id="Phobius"/>
    </source>
</evidence>
<accession>A0ABP3HHS8</accession>
<protein>
    <submittedName>
        <fullName evidence="2">Uncharacterized protein</fullName>
    </submittedName>
</protein>
<feature type="transmembrane region" description="Helical" evidence="1">
    <location>
        <begin position="183"/>
        <end position="203"/>
    </location>
</feature>
<dbReference type="RefSeq" id="WP_343847181.1">
    <property type="nucleotide sequence ID" value="NZ_BAAAEI010000024.1"/>
</dbReference>
<keyword evidence="1" id="KW-0812">Transmembrane</keyword>
<evidence type="ECO:0000313" key="2">
    <source>
        <dbReference type="EMBL" id="GAA0371032.1"/>
    </source>
</evidence>
<gene>
    <name evidence="2" type="ORF">GCM10009092_39200</name>
</gene>
<organism evidence="2 3">
    <name type="scientific">Bowmanella denitrificans</name>
    <dbReference type="NCBI Taxonomy" id="366582"/>
    <lineage>
        <taxon>Bacteria</taxon>
        <taxon>Pseudomonadati</taxon>
        <taxon>Pseudomonadota</taxon>
        <taxon>Gammaproteobacteria</taxon>
        <taxon>Alteromonadales</taxon>
        <taxon>Alteromonadaceae</taxon>
        <taxon>Bowmanella</taxon>
    </lineage>
</organism>
<sequence length="204" mass="21790">MNQVYDRSLLEGSLSQMESAALNFAQRFINDGKVRMSYISQTRELSREYRAKVSSGAITAEEAAKQVQGMRNQILEAQRLRTSDVGKAIAVKLKKTGLTLSELTDKYSMNMFAKSFSNLSAANKNRVYLEIIESSGRPRPSMNAAASNYSKLGRGLLVVTIGVAGGALAGLACGPGAPVCVTIGVFVGGALGALGADFTFGWFF</sequence>
<keyword evidence="3" id="KW-1185">Reference proteome</keyword>
<keyword evidence="1" id="KW-0472">Membrane</keyword>